<feature type="domain" description="Nudix hydrolase" evidence="3">
    <location>
        <begin position="19"/>
        <end position="150"/>
    </location>
</feature>
<evidence type="ECO:0000256" key="1">
    <source>
        <dbReference type="ARBA" id="ARBA00001946"/>
    </source>
</evidence>
<proteinExistence type="predicted"/>
<dbReference type="PRINTS" id="PR00502">
    <property type="entry name" value="NUDIXFAMILY"/>
</dbReference>
<dbReference type="EMBL" id="JQBK01000096">
    <property type="protein sequence ID" value="KRN80969.1"/>
    <property type="molecule type" value="Genomic_DNA"/>
</dbReference>
<reference evidence="4 5" key="1">
    <citation type="journal article" date="2015" name="Genome Announc.">
        <title>Expanding the biotechnology potential of lactobacilli through comparative genomics of 213 strains and associated genera.</title>
        <authorList>
            <person name="Sun Z."/>
            <person name="Harris H.M."/>
            <person name="McCann A."/>
            <person name="Guo C."/>
            <person name="Argimon S."/>
            <person name="Zhang W."/>
            <person name="Yang X."/>
            <person name="Jeffery I.B."/>
            <person name="Cooney J.C."/>
            <person name="Kagawa T.F."/>
            <person name="Liu W."/>
            <person name="Song Y."/>
            <person name="Salvetti E."/>
            <person name="Wrobel A."/>
            <person name="Rasinkangas P."/>
            <person name="Parkhill J."/>
            <person name="Rea M.C."/>
            <person name="O'Sullivan O."/>
            <person name="Ritari J."/>
            <person name="Douillard F.P."/>
            <person name="Paul Ross R."/>
            <person name="Yang R."/>
            <person name="Briner A.E."/>
            <person name="Felis G.E."/>
            <person name="de Vos W.M."/>
            <person name="Barrangou R."/>
            <person name="Klaenhammer T.R."/>
            <person name="Caufield P.W."/>
            <person name="Cui Y."/>
            <person name="Zhang H."/>
            <person name="O'Toole P.W."/>
        </authorList>
    </citation>
    <scope>NUCLEOTIDE SEQUENCE [LARGE SCALE GENOMIC DNA]</scope>
    <source>
        <strain evidence="4 5">DSM 15353</strain>
    </source>
</reference>
<evidence type="ECO:0000313" key="5">
    <source>
        <dbReference type="Proteomes" id="UP000051491"/>
    </source>
</evidence>
<accession>A0A0R2JV96</accession>
<protein>
    <submittedName>
        <fullName evidence="4">Phosphohydrolase, MutT nudix family protein</fullName>
    </submittedName>
</protein>
<dbReference type="STRING" id="89059.LAC1533_0316"/>
<sequence>MNIMRDYIKDIRDKVGHMPIILNAVAGVVVNDEHNILLQERTDTHNWSLPGGYMEYGETFLETLNREMKEDSGLKVEVVDMIGTFEQGFTTYPNGDQAQVISRLYLVEPAGGSLLKERTDETLSLKYFSFSDLPPLLNQQNMDMIKAAAKYFHEEF</sequence>
<dbReference type="CDD" id="cd04677">
    <property type="entry name" value="NUDIX_Hydrolase"/>
    <property type="match status" value="1"/>
</dbReference>
<dbReference type="PATRIC" id="fig|89059.3.peg.2378"/>
<dbReference type="PROSITE" id="PS51462">
    <property type="entry name" value="NUDIX"/>
    <property type="match status" value="1"/>
</dbReference>
<comment type="caution">
    <text evidence="4">The sequence shown here is derived from an EMBL/GenBank/DDBJ whole genome shotgun (WGS) entry which is preliminary data.</text>
</comment>
<dbReference type="PANTHER" id="PTHR43046:SF2">
    <property type="entry name" value="8-OXO-DGTP DIPHOSPHATASE-RELATED"/>
    <property type="match status" value="1"/>
</dbReference>
<dbReference type="Proteomes" id="UP000051491">
    <property type="component" value="Unassembled WGS sequence"/>
</dbReference>
<dbReference type="Gene3D" id="3.90.79.10">
    <property type="entry name" value="Nucleoside Triphosphate Pyrophosphohydrolase"/>
    <property type="match status" value="1"/>
</dbReference>
<evidence type="ECO:0000313" key="4">
    <source>
        <dbReference type="EMBL" id="KRN80969.1"/>
    </source>
</evidence>
<dbReference type="InterPro" id="IPR015797">
    <property type="entry name" value="NUDIX_hydrolase-like_dom_sf"/>
</dbReference>
<gene>
    <name evidence="4" type="ORF">IV43_GL002258</name>
</gene>
<evidence type="ECO:0000259" key="3">
    <source>
        <dbReference type="PROSITE" id="PS51462"/>
    </source>
</evidence>
<dbReference type="Pfam" id="PF00293">
    <property type="entry name" value="NUDIX"/>
    <property type="match status" value="1"/>
</dbReference>
<comment type="cofactor">
    <cofactor evidence="1">
        <name>Mg(2+)</name>
        <dbReference type="ChEBI" id="CHEBI:18420"/>
    </cofactor>
</comment>
<dbReference type="SUPFAM" id="SSF55811">
    <property type="entry name" value="Nudix"/>
    <property type="match status" value="1"/>
</dbReference>
<dbReference type="InterPro" id="IPR000086">
    <property type="entry name" value="NUDIX_hydrolase_dom"/>
</dbReference>
<dbReference type="AlphaFoldDB" id="A0A0R2JV96"/>
<keyword evidence="2 4" id="KW-0378">Hydrolase</keyword>
<organism evidence="4 5">
    <name type="scientific">Ligilactobacillus acidipiscis</name>
    <dbReference type="NCBI Taxonomy" id="89059"/>
    <lineage>
        <taxon>Bacteria</taxon>
        <taxon>Bacillati</taxon>
        <taxon>Bacillota</taxon>
        <taxon>Bacilli</taxon>
        <taxon>Lactobacillales</taxon>
        <taxon>Lactobacillaceae</taxon>
        <taxon>Ligilactobacillus</taxon>
    </lineage>
</organism>
<name>A0A0R2JV96_9LACO</name>
<dbReference type="GO" id="GO:0016787">
    <property type="term" value="F:hydrolase activity"/>
    <property type="evidence" value="ECO:0007669"/>
    <property type="project" value="UniProtKB-KW"/>
</dbReference>
<dbReference type="PANTHER" id="PTHR43046">
    <property type="entry name" value="GDP-MANNOSE MANNOSYL HYDROLASE"/>
    <property type="match status" value="1"/>
</dbReference>
<dbReference type="InterPro" id="IPR020476">
    <property type="entry name" value="Nudix_hydrolase"/>
</dbReference>
<evidence type="ECO:0000256" key="2">
    <source>
        <dbReference type="ARBA" id="ARBA00022801"/>
    </source>
</evidence>